<evidence type="ECO:0000256" key="2">
    <source>
        <dbReference type="SAM" id="SignalP"/>
    </source>
</evidence>
<organism evidence="3 4">
    <name type="scientific">Massilia aerilata</name>
    <dbReference type="NCBI Taxonomy" id="453817"/>
    <lineage>
        <taxon>Bacteria</taxon>
        <taxon>Pseudomonadati</taxon>
        <taxon>Pseudomonadota</taxon>
        <taxon>Betaproteobacteria</taxon>
        <taxon>Burkholderiales</taxon>
        <taxon>Oxalobacteraceae</taxon>
        <taxon>Telluria group</taxon>
        <taxon>Massilia</taxon>
    </lineage>
</organism>
<feature type="chain" id="PRO_5046832156" description="WG repeat-containing protein" evidence="2">
    <location>
        <begin position="24"/>
        <end position="201"/>
    </location>
</feature>
<keyword evidence="2" id="KW-0732">Signal</keyword>
<feature type="region of interest" description="Disordered" evidence="1">
    <location>
        <begin position="175"/>
        <end position="201"/>
    </location>
</feature>
<comment type="caution">
    <text evidence="3">The sequence shown here is derived from an EMBL/GenBank/DDBJ whole genome shotgun (WGS) entry which is preliminary data.</text>
</comment>
<evidence type="ECO:0000256" key="1">
    <source>
        <dbReference type="SAM" id="MobiDB-lite"/>
    </source>
</evidence>
<dbReference type="Proteomes" id="UP001596086">
    <property type="component" value="Unassembled WGS sequence"/>
</dbReference>
<dbReference type="RefSeq" id="WP_379766374.1">
    <property type="nucleotide sequence ID" value="NZ_JBHSMZ010000001.1"/>
</dbReference>
<evidence type="ECO:0000313" key="3">
    <source>
        <dbReference type="EMBL" id="MFC5547320.1"/>
    </source>
</evidence>
<proteinExistence type="predicted"/>
<accession>A0ABW0RV13</accession>
<gene>
    <name evidence="3" type="ORF">ACFPO9_02180</name>
</gene>
<name>A0ABW0RV13_9BURK</name>
<evidence type="ECO:0008006" key="5">
    <source>
        <dbReference type="Google" id="ProtNLM"/>
    </source>
</evidence>
<keyword evidence="4" id="KW-1185">Reference proteome</keyword>
<protein>
    <recommendedName>
        <fullName evidence="5">WG repeat-containing protein</fullName>
    </recommendedName>
</protein>
<feature type="signal peptide" evidence="2">
    <location>
        <begin position="1"/>
        <end position="23"/>
    </location>
</feature>
<evidence type="ECO:0000313" key="4">
    <source>
        <dbReference type="Proteomes" id="UP001596086"/>
    </source>
</evidence>
<sequence length="201" mass="21658">MSKWFKTLSGAIVLAALALPLGAQQLGTVREAPPQTAPKKLDLKPRYLAVRGRVLMRSDKNGVTRYGYENGRLVKEIGQNDVVGTYQYDGGKFSGVVYTDGRYIKASYGPNGEMLGLTSDTSARVKFRVQNKPTRVTSFMAIQNGIAALRNPGAANSCVGTDDDQTCTIVIEGTRPDGDEWDDGGWDGGGYTWGNDFPPAG</sequence>
<dbReference type="EMBL" id="JBHSMZ010000001">
    <property type="protein sequence ID" value="MFC5547320.1"/>
    <property type="molecule type" value="Genomic_DNA"/>
</dbReference>
<reference evidence="4" key="1">
    <citation type="journal article" date="2019" name="Int. J. Syst. Evol. Microbiol.">
        <title>The Global Catalogue of Microorganisms (GCM) 10K type strain sequencing project: providing services to taxonomists for standard genome sequencing and annotation.</title>
        <authorList>
            <consortium name="The Broad Institute Genomics Platform"/>
            <consortium name="The Broad Institute Genome Sequencing Center for Infectious Disease"/>
            <person name="Wu L."/>
            <person name="Ma J."/>
        </authorList>
    </citation>
    <scope>NUCLEOTIDE SEQUENCE [LARGE SCALE GENOMIC DNA]</scope>
    <source>
        <strain evidence="4">CGMCC 4.5798</strain>
    </source>
</reference>